<reference evidence="2 3" key="1">
    <citation type="submission" date="2019-04" db="EMBL/GenBank/DDBJ databases">
        <title>Flavobacterium sp. nov. isolated from construction timber.</title>
        <authorList>
            <person name="Lin S.-Y."/>
            <person name="Chang C.-T."/>
            <person name="Young C.-C."/>
        </authorList>
    </citation>
    <scope>NUCLEOTIDE SEQUENCE [LARGE SCALE GENOMIC DNA]</scope>
    <source>
        <strain evidence="2 3">CC-CTC003</strain>
    </source>
</reference>
<dbReference type="RefSeq" id="WP_136402964.1">
    <property type="nucleotide sequence ID" value="NZ_SSNZ01000003.1"/>
</dbReference>
<keyword evidence="3" id="KW-1185">Reference proteome</keyword>
<dbReference type="Proteomes" id="UP000307507">
    <property type="component" value="Unassembled WGS sequence"/>
</dbReference>
<protein>
    <recommendedName>
        <fullName evidence="4">IPT/TIG domain-containing protein</fullName>
    </recommendedName>
</protein>
<name>A0A4S3ZX15_9FLAO</name>
<dbReference type="EMBL" id="SSNZ01000003">
    <property type="protein sequence ID" value="THF50418.1"/>
    <property type="molecule type" value="Genomic_DNA"/>
</dbReference>
<sequence>MKKIVLFSAIASLFTTITSAADLYVRENGANGAYATVSAAITAATNGDRIIIKPKTANAAYVENITINKSLTFVSETNYQKYKLQGTVVITPLAGRVVTLHNAIANSITISGATTGGRTTLNIFNSTLSFLDAGQVNATANISGCTVDSETIISHGRCTGNTLGSLFVTHTDDTSLATDGVDIIANLVSYGITNYQRNYTFKILNNFLPQSSISIWGVKNGSTNEIANNVADTQTNGGGQYGECITINLSTGNTGTISIYNNVLALGGDFLIYNYNTNATVSAYYNMSQRSFALNNVTNQGSNTSGNFTINANNQSVSGANVNAGSPAVEYTDLDLTRNDAGNGGGSNSWSNYWPADAGNRAQINYLNVPRKITTGTPLNVSGSGFSK</sequence>
<feature type="signal peptide" evidence="1">
    <location>
        <begin position="1"/>
        <end position="20"/>
    </location>
</feature>
<dbReference type="OrthoDB" id="1328222at2"/>
<comment type="caution">
    <text evidence="2">The sequence shown here is derived from an EMBL/GenBank/DDBJ whole genome shotgun (WGS) entry which is preliminary data.</text>
</comment>
<evidence type="ECO:0000313" key="2">
    <source>
        <dbReference type="EMBL" id="THF50418.1"/>
    </source>
</evidence>
<feature type="chain" id="PRO_5020375102" description="IPT/TIG domain-containing protein" evidence="1">
    <location>
        <begin position="21"/>
        <end position="388"/>
    </location>
</feature>
<dbReference type="SUPFAM" id="SSF51126">
    <property type="entry name" value="Pectin lyase-like"/>
    <property type="match status" value="1"/>
</dbReference>
<evidence type="ECO:0000256" key="1">
    <source>
        <dbReference type="SAM" id="SignalP"/>
    </source>
</evidence>
<evidence type="ECO:0008006" key="4">
    <source>
        <dbReference type="Google" id="ProtNLM"/>
    </source>
</evidence>
<dbReference type="AlphaFoldDB" id="A0A4S3ZX15"/>
<gene>
    <name evidence="2" type="ORF">E6C50_09315</name>
</gene>
<keyword evidence="1" id="KW-0732">Signal</keyword>
<proteinExistence type="predicted"/>
<organism evidence="2 3">
    <name type="scientific">Flavobacterium supellecticarium</name>
    <dbReference type="NCBI Taxonomy" id="2565924"/>
    <lineage>
        <taxon>Bacteria</taxon>
        <taxon>Pseudomonadati</taxon>
        <taxon>Bacteroidota</taxon>
        <taxon>Flavobacteriia</taxon>
        <taxon>Flavobacteriales</taxon>
        <taxon>Flavobacteriaceae</taxon>
        <taxon>Flavobacterium</taxon>
    </lineage>
</organism>
<evidence type="ECO:0000313" key="3">
    <source>
        <dbReference type="Proteomes" id="UP000307507"/>
    </source>
</evidence>
<accession>A0A4S3ZX15</accession>
<dbReference type="InterPro" id="IPR011050">
    <property type="entry name" value="Pectin_lyase_fold/virulence"/>
</dbReference>